<sequence>MPDGTALGSILRKVDVTDDMGGCCAVPYSRPTTIGLEKPILCHFAPPARSRSPAATGTRYILGSGVGTYKSIIYNALTLADTSAAFVGSTAHPLPAQRPRHDQRAARHQWNSFPQMSFSYTEIAGGRLSIHSLYGDDSGKRRQELSDLKDIETI</sequence>
<proteinExistence type="predicted"/>
<gene>
    <name evidence="1" type="ORF">ALECFALPRED_009201</name>
</gene>
<organism evidence="1 2">
    <name type="scientific">Alectoria fallacina</name>
    <dbReference type="NCBI Taxonomy" id="1903189"/>
    <lineage>
        <taxon>Eukaryota</taxon>
        <taxon>Fungi</taxon>
        <taxon>Dikarya</taxon>
        <taxon>Ascomycota</taxon>
        <taxon>Pezizomycotina</taxon>
        <taxon>Lecanoromycetes</taxon>
        <taxon>OSLEUM clade</taxon>
        <taxon>Lecanoromycetidae</taxon>
        <taxon>Lecanorales</taxon>
        <taxon>Lecanorineae</taxon>
        <taxon>Parmeliaceae</taxon>
        <taxon>Alectoria</taxon>
    </lineage>
</organism>
<evidence type="ECO:0000313" key="2">
    <source>
        <dbReference type="Proteomes" id="UP000664203"/>
    </source>
</evidence>
<reference evidence="1" key="1">
    <citation type="submission" date="2021-03" db="EMBL/GenBank/DDBJ databases">
        <authorList>
            <person name="Tagirdzhanova G."/>
        </authorList>
    </citation>
    <scope>NUCLEOTIDE SEQUENCE</scope>
</reference>
<name>A0A8H3EWY7_9LECA</name>
<dbReference type="Proteomes" id="UP000664203">
    <property type="component" value="Unassembled WGS sequence"/>
</dbReference>
<dbReference type="EMBL" id="CAJPDR010000067">
    <property type="protein sequence ID" value="CAF9913992.1"/>
    <property type="molecule type" value="Genomic_DNA"/>
</dbReference>
<protein>
    <submittedName>
        <fullName evidence="1">Uncharacterized protein</fullName>
    </submittedName>
</protein>
<keyword evidence="2" id="KW-1185">Reference proteome</keyword>
<evidence type="ECO:0000313" key="1">
    <source>
        <dbReference type="EMBL" id="CAF9913992.1"/>
    </source>
</evidence>
<accession>A0A8H3EWY7</accession>
<comment type="caution">
    <text evidence="1">The sequence shown here is derived from an EMBL/GenBank/DDBJ whole genome shotgun (WGS) entry which is preliminary data.</text>
</comment>
<dbReference type="AlphaFoldDB" id="A0A8H3EWY7"/>